<feature type="region of interest" description="Disordered" evidence="1">
    <location>
        <begin position="1"/>
        <end position="21"/>
    </location>
</feature>
<evidence type="ECO:0000256" key="1">
    <source>
        <dbReference type="SAM" id="MobiDB-lite"/>
    </source>
</evidence>
<dbReference type="AlphaFoldDB" id="A0AA38HZU0"/>
<name>A0AA38HZU0_9CUCU</name>
<dbReference type="Proteomes" id="UP001168821">
    <property type="component" value="Unassembled WGS sequence"/>
</dbReference>
<proteinExistence type="predicted"/>
<reference evidence="2" key="1">
    <citation type="journal article" date="2023" name="G3 (Bethesda)">
        <title>Whole genome assemblies of Zophobas morio and Tenebrio molitor.</title>
        <authorList>
            <person name="Kaur S."/>
            <person name="Stinson S.A."/>
            <person name="diCenzo G.C."/>
        </authorList>
    </citation>
    <scope>NUCLEOTIDE SEQUENCE</scope>
    <source>
        <strain evidence="2">QUZm001</strain>
    </source>
</reference>
<evidence type="ECO:0000313" key="2">
    <source>
        <dbReference type="EMBL" id="KAJ3645791.1"/>
    </source>
</evidence>
<comment type="caution">
    <text evidence="2">The sequence shown here is derived from an EMBL/GenBank/DDBJ whole genome shotgun (WGS) entry which is preliminary data.</text>
</comment>
<organism evidence="2 3">
    <name type="scientific">Zophobas morio</name>
    <dbReference type="NCBI Taxonomy" id="2755281"/>
    <lineage>
        <taxon>Eukaryota</taxon>
        <taxon>Metazoa</taxon>
        <taxon>Ecdysozoa</taxon>
        <taxon>Arthropoda</taxon>
        <taxon>Hexapoda</taxon>
        <taxon>Insecta</taxon>
        <taxon>Pterygota</taxon>
        <taxon>Neoptera</taxon>
        <taxon>Endopterygota</taxon>
        <taxon>Coleoptera</taxon>
        <taxon>Polyphaga</taxon>
        <taxon>Cucujiformia</taxon>
        <taxon>Tenebrionidae</taxon>
        <taxon>Zophobas</taxon>
    </lineage>
</organism>
<evidence type="ECO:0000313" key="3">
    <source>
        <dbReference type="Proteomes" id="UP001168821"/>
    </source>
</evidence>
<keyword evidence="3" id="KW-1185">Reference proteome</keyword>
<gene>
    <name evidence="2" type="ORF">Zmor_023423</name>
</gene>
<protein>
    <submittedName>
        <fullName evidence="2">Uncharacterized protein</fullName>
    </submittedName>
</protein>
<sequence>MHWDETHECKREEDRHQPTKNQEEIRCYGCQWPASSTEIALTAIQRHNRQICNRVASGNLCRALKARRHKTYQQVITDFTEDVRFVLDLNQRNFAFADDPGIKYPFFQEEPADNELQEFL</sequence>
<accession>A0AA38HZU0</accession>
<dbReference type="EMBL" id="JALNTZ010000007">
    <property type="protein sequence ID" value="KAJ3645791.1"/>
    <property type="molecule type" value="Genomic_DNA"/>
</dbReference>